<dbReference type="SUPFAM" id="SSF51621">
    <property type="entry name" value="Phosphoenolpyruvate/pyruvate domain"/>
    <property type="match status" value="1"/>
</dbReference>
<evidence type="ECO:0000313" key="24">
    <source>
        <dbReference type="EMBL" id="BAZ93416.1"/>
    </source>
</evidence>
<dbReference type="OrthoDB" id="9765468at2"/>
<dbReference type="InterPro" id="IPR050499">
    <property type="entry name" value="PEP-utilizing_PTS_enzyme"/>
</dbReference>
<dbReference type="InterPro" id="IPR023151">
    <property type="entry name" value="PEP_util_CS"/>
</dbReference>
<dbReference type="InterPro" id="IPR036618">
    <property type="entry name" value="PtsI_HPr-bd_sf"/>
</dbReference>
<feature type="binding site" evidence="20">
    <location>
        <position position="461"/>
    </location>
    <ligand>
        <name>Mg(2+)</name>
        <dbReference type="ChEBI" id="CHEBI:18420"/>
    </ligand>
</feature>
<evidence type="ECO:0000256" key="20">
    <source>
        <dbReference type="PIRSR" id="PIRSR000732-3"/>
    </source>
</evidence>
<comment type="cofactor">
    <cofactor evidence="2 17 20">
        <name>Mg(2+)</name>
        <dbReference type="ChEBI" id="CHEBI:18420"/>
    </cofactor>
</comment>
<dbReference type="Pfam" id="PF02896">
    <property type="entry name" value="PEP-utilizers_C"/>
    <property type="match status" value="1"/>
</dbReference>
<evidence type="ECO:0000256" key="1">
    <source>
        <dbReference type="ARBA" id="ARBA00000683"/>
    </source>
</evidence>
<keyword evidence="10 17" id="KW-0762">Sugar transport</keyword>
<evidence type="ECO:0000256" key="19">
    <source>
        <dbReference type="PIRSR" id="PIRSR000732-2"/>
    </source>
</evidence>
<keyword evidence="12 17" id="KW-0598">Phosphotransferase system</keyword>
<evidence type="ECO:0000256" key="13">
    <source>
        <dbReference type="ARBA" id="ARBA00022723"/>
    </source>
</evidence>
<dbReference type="Gene3D" id="1.10.274.10">
    <property type="entry name" value="PtsI, HPr-binding domain"/>
    <property type="match status" value="1"/>
</dbReference>
<evidence type="ECO:0000256" key="17">
    <source>
        <dbReference type="PIRNR" id="PIRNR000732"/>
    </source>
</evidence>
<evidence type="ECO:0000256" key="18">
    <source>
        <dbReference type="PIRSR" id="PIRSR000732-1"/>
    </source>
</evidence>
<keyword evidence="9 17" id="KW-0963">Cytoplasm</keyword>
<dbReference type="GO" id="GO:0008965">
    <property type="term" value="F:phosphoenolpyruvate-protein phosphotransferase activity"/>
    <property type="evidence" value="ECO:0007669"/>
    <property type="project" value="UniProtKB-EC"/>
</dbReference>
<feature type="domain" description="PEP-utilising enzyme C-terminal" evidence="22">
    <location>
        <begin position="262"/>
        <end position="546"/>
    </location>
</feature>
<dbReference type="InterPro" id="IPR040442">
    <property type="entry name" value="Pyrv_kinase-like_dom_sf"/>
</dbReference>
<dbReference type="Gene3D" id="3.20.20.60">
    <property type="entry name" value="Phosphoenolpyruvate-binding domains"/>
    <property type="match status" value="1"/>
</dbReference>
<evidence type="ECO:0000256" key="2">
    <source>
        <dbReference type="ARBA" id="ARBA00001946"/>
    </source>
</evidence>
<evidence type="ECO:0000256" key="16">
    <source>
        <dbReference type="ARBA" id="ARBA00033235"/>
    </source>
</evidence>
<evidence type="ECO:0000259" key="21">
    <source>
        <dbReference type="Pfam" id="PF00391"/>
    </source>
</evidence>
<evidence type="ECO:0000256" key="7">
    <source>
        <dbReference type="ARBA" id="ARBA00016544"/>
    </source>
</evidence>
<dbReference type="GO" id="GO:0009401">
    <property type="term" value="P:phosphoenolpyruvate-dependent sugar phosphotransferase system"/>
    <property type="evidence" value="ECO:0007669"/>
    <property type="project" value="UniProtKB-KW"/>
</dbReference>
<dbReference type="InterPro" id="IPR036637">
    <property type="entry name" value="Phosphohistidine_dom_sf"/>
</dbReference>
<dbReference type="RefSeq" id="WP_096365352.1">
    <property type="nucleotide sequence ID" value="NZ_AP018052.1"/>
</dbReference>
<dbReference type="InterPro" id="IPR000121">
    <property type="entry name" value="PEP_util_C"/>
</dbReference>
<dbReference type="PIRSF" id="PIRSF000732">
    <property type="entry name" value="PTS_enzyme_I"/>
    <property type="match status" value="1"/>
</dbReference>
<feature type="domain" description="PEP-utilising enzyme mobile" evidence="21">
    <location>
        <begin position="161"/>
        <end position="231"/>
    </location>
</feature>
<evidence type="ECO:0000259" key="23">
    <source>
        <dbReference type="Pfam" id="PF05524"/>
    </source>
</evidence>
<evidence type="ECO:0000256" key="6">
    <source>
        <dbReference type="ARBA" id="ARBA00012232"/>
    </source>
</evidence>
<comment type="function">
    <text evidence="3 17">General (non sugar-specific) component of the phosphoenolpyruvate-dependent sugar phosphotransferase system (sugar PTS). This major carbohydrate active-transport system catalyzes the phosphorylation of incoming sugar substrates concomitantly with their translocation across the cell membrane. Enzyme I transfers the phosphoryl group from phosphoenolpyruvate (PEP) to the phosphoryl carrier protein (HPr).</text>
</comment>
<feature type="active site" description="Tele-phosphohistidine intermediate" evidence="18">
    <location>
        <position position="195"/>
    </location>
</feature>
<dbReference type="InterPro" id="IPR008731">
    <property type="entry name" value="PTS_EIN"/>
</dbReference>
<evidence type="ECO:0000256" key="10">
    <source>
        <dbReference type="ARBA" id="ARBA00022597"/>
    </source>
</evidence>
<evidence type="ECO:0000256" key="14">
    <source>
        <dbReference type="ARBA" id="ARBA00022777"/>
    </source>
</evidence>
<dbReference type="InterPro" id="IPR024692">
    <property type="entry name" value="PTS_EI"/>
</dbReference>
<dbReference type="PRINTS" id="PR01736">
    <property type="entry name" value="PHPHTRNFRASE"/>
</dbReference>
<feature type="binding site" evidence="19">
    <location>
        <position position="471"/>
    </location>
    <ligand>
        <name>phosphoenolpyruvate</name>
        <dbReference type="ChEBI" id="CHEBI:58702"/>
    </ligand>
</feature>
<organism evidence="24 25">
    <name type="scientific">Thiohalobacter thiocyanaticus</name>
    <dbReference type="NCBI Taxonomy" id="585455"/>
    <lineage>
        <taxon>Bacteria</taxon>
        <taxon>Pseudomonadati</taxon>
        <taxon>Pseudomonadota</taxon>
        <taxon>Gammaproteobacteria</taxon>
        <taxon>Thiohalobacterales</taxon>
        <taxon>Thiohalobacteraceae</taxon>
        <taxon>Thiohalobacter</taxon>
    </lineage>
</organism>
<keyword evidence="14 17" id="KW-0418">Kinase</keyword>
<dbReference type="PROSITE" id="PS00742">
    <property type="entry name" value="PEP_ENZYMES_2"/>
    <property type="match status" value="1"/>
</dbReference>
<keyword evidence="8 17" id="KW-0813">Transport</keyword>
<feature type="binding site" evidence="20">
    <location>
        <position position="437"/>
    </location>
    <ligand>
        <name>Mg(2+)</name>
        <dbReference type="ChEBI" id="CHEBI:18420"/>
    </ligand>
</feature>
<name>A0A1Z4VP50_9GAMM</name>
<protein>
    <recommendedName>
        <fullName evidence="7 17">Phosphoenolpyruvate-protein phosphotransferase</fullName>
        <ecNumber evidence="6 17">2.7.3.9</ecNumber>
    </recommendedName>
    <alternativeName>
        <fullName evidence="16 17">Phosphotransferase system, enzyme I</fullName>
    </alternativeName>
</protein>
<evidence type="ECO:0000256" key="4">
    <source>
        <dbReference type="ARBA" id="ARBA00004496"/>
    </source>
</evidence>
<accession>A0A1Z4VP50</accession>
<evidence type="ECO:0000256" key="3">
    <source>
        <dbReference type="ARBA" id="ARBA00002728"/>
    </source>
</evidence>
<proteinExistence type="inferred from homology"/>
<dbReference type="Proteomes" id="UP000218765">
    <property type="component" value="Chromosome"/>
</dbReference>
<evidence type="ECO:0000256" key="12">
    <source>
        <dbReference type="ARBA" id="ARBA00022683"/>
    </source>
</evidence>
<evidence type="ECO:0000313" key="25">
    <source>
        <dbReference type="Proteomes" id="UP000218765"/>
    </source>
</evidence>
<feature type="binding site" evidence="19">
    <location>
        <position position="302"/>
    </location>
    <ligand>
        <name>phosphoenolpyruvate</name>
        <dbReference type="ChEBI" id="CHEBI:58702"/>
    </ligand>
</feature>
<dbReference type="AlphaFoldDB" id="A0A1Z4VP50"/>
<dbReference type="InterPro" id="IPR008279">
    <property type="entry name" value="PEP-util_enz_mobile_dom"/>
</dbReference>
<dbReference type="InterPro" id="IPR015813">
    <property type="entry name" value="Pyrv/PenolPyrv_kinase-like_dom"/>
</dbReference>
<dbReference type="SUPFAM" id="SSF52009">
    <property type="entry name" value="Phosphohistidine domain"/>
    <property type="match status" value="1"/>
</dbReference>
<evidence type="ECO:0000256" key="15">
    <source>
        <dbReference type="ARBA" id="ARBA00022842"/>
    </source>
</evidence>
<evidence type="ECO:0000256" key="9">
    <source>
        <dbReference type="ARBA" id="ARBA00022490"/>
    </source>
</evidence>
<dbReference type="GO" id="GO:0046872">
    <property type="term" value="F:metal ion binding"/>
    <property type="evidence" value="ECO:0007669"/>
    <property type="project" value="UniProtKB-KW"/>
</dbReference>
<evidence type="ECO:0000256" key="11">
    <source>
        <dbReference type="ARBA" id="ARBA00022679"/>
    </source>
</evidence>
<evidence type="ECO:0000256" key="5">
    <source>
        <dbReference type="ARBA" id="ARBA00007837"/>
    </source>
</evidence>
<gene>
    <name evidence="24" type="ORF">FOKN1_1016</name>
</gene>
<feature type="active site" description="Proton donor" evidence="18">
    <location>
        <position position="508"/>
    </location>
</feature>
<dbReference type="Gene3D" id="3.50.30.10">
    <property type="entry name" value="Phosphohistidine domain"/>
    <property type="match status" value="1"/>
</dbReference>
<feature type="domain" description="Phosphotransferase system enzyme I N-terminal" evidence="23">
    <location>
        <begin position="6"/>
        <end position="129"/>
    </location>
</feature>
<keyword evidence="13 17" id="KW-0479">Metal-binding</keyword>
<sequence length="580" mass="64758">MTVQLSGIGVSRGIAIGKAHLLERDHLDVTEYRINADLIDAEVERFRRALGGAREQLRGIRGRIPPDTSADIVEFIDTHLLMLEDSTLTVAPELLIRKQGINAEWALKQQRDALVQVFEAMDDAYLRTRKDDIDHVVSRIQRLLVHDENVQDLSAIDHLRGTIVLADELTPADVVLLYHQGVAGFVTEYGGPLSHTAIVARSLRIPTIVGVHNIHRYIQDGETLVLDGQEGMVLAGADALMLEHYRQRQHQDQERAHTLVKTRLEPACTLDGVCVRLFGNIELTEDVEEILDAGAEGVGLYRTEFLYMNREDTPDEDEQLEHYREVIEQMQGRPLTIRTLDLGADKALDTEAAHHCTNPALGLRAIRLCLHDPGLFRPQLKAVLRAAALGPVQMMLPMLSSLGELRQTLALIDEVKHELTVEGKAFDPAMPVGGMIEVPAAALAADMFAAELDFLSIGTNDLIQYTLAIDRVDDEVNYLYDPSHPAVLYLIRHIIQAGVRHQVPVSMCGEMAGDPLYSRLLLGLGLNSFSMQASSLLEVKDLIRHTRLDRITEPVETLMHTWDPDRRAELLEQIRNLLCT</sequence>
<dbReference type="PANTHER" id="PTHR46244:SF3">
    <property type="entry name" value="PHOSPHOENOLPYRUVATE-PROTEIN PHOSPHOTRANSFERASE"/>
    <property type="match status" value="1"/>
</dbReference>
<reference evidence="24 25" key="1">
    <citation type="submission" date="2017-05" db="EMBL/GenBank/DDBJ databases">
        <title>Thiocyanate degradation by Thiohalobacter thiocyanaticus FOKN1.</title>
        <authorList>
            <person name="Oshiki M."/>
            <person name="Fukushima T."/>
            <person name="Kawano S."/>
            <person name="Nakagawa J."/>
        </authorList>
    </citation>
    <scope>NUCLEOTIDE SEQUENCE [LARGE SCALE GENOMIC DNA]</scope>
    <source>
        <strain evidence="24 25">FOKN1</strain>
    </source>
</reference>
<dbReference type="Pfam" id="PF00391">
    <property type="entry name" value="PEP-utilizers"/>
    <property type="match status" value="1"/>
</dbReference>
<evidence type="ECO:0000259" key="22">
    <source>
        <dbReference type="Pfam" id="PF02896"/>
    </source>
</evidence>
<dbReference type="EMBL" id="AP018052">
    <property type="protein sequence ID" value="BAZ93416.1"/>
    <property type="molecule type" value="Genomic_DNA"/>
</dbReference>
<keyword evidence="11 17" id="KW-0808">Transferase</keyword>
<dbReference type="GO" id="GO:0005737">
    <property type="term" value="C:cytoplasm"/>
    <property type="evidence" value="ECO:0007669"/>
    <property type="project" value="UniProtKB-SubCell"/>
</dbReference>
<dbReference type="KEGG" id="ttc:FOKN1_1016"/>
<dbReference type="NCBIfam" id="TIGR01417">
    <property type="entry name" value="PTS_I_fam"/>
    <property type="match status" value="1"/>
</dbReference>
<dbReference type="PANTHER" id="PTHR46244">
    <property type="entry name" value="PHOSPHOENOLPYRUVATE-PROTEIN PHOSPHOTRANSFERASE"/>
    <property type="match status" value="1"/>
</dbReference>
<comment type="similarity">
    <text evidence="5 17">Belongs to the PEP-utilizing enzyme family.</text>
</comment>
<feature type="binding site" evidence="19">
    <location>
        <begin position="460"/>
        <end position="461"/>
    </location>
    <ligand>
        <name>phosphoenolpyruvate</name>
        <dbReference type="ChEBI" id="CHEBI:58702"/>
    </ligand>
</feature>
<dbReference type="InterPro" id="IPR006318">
    <property type="entry name" value="PTS_EI-like"/>
</dbReference>
<keyword evidence="15 17" id="KW-0460">Magnesium</keyword>
<dbReference type="GO" id="GO:0016301">
    <property type="term" value="F:kinase activity"/>
    <property type="evidence" value="ECO:0007669"/>
    <property type="project" value="UniProtKB-KW"/>
</dbReference>
<dbReference type="EC" id="2.7.3.9" evidence="6 17"/>
<feature type="binding site" evidence="19">
    <location>
        <position position="338"/>
    </location>
    <ligand>
        <name>phosphoenolpyruvate</name>
        <dbReference type="ChEBI" id="CHEBI:58702"/>
    </ligand>
</feature>
<keyword evidence="24" id="KW-0670">Pyruvate</keyword>
<keyword evidence="25" id="KW-1185">Reference proteome</keyword>
<evidence type="ECO:0000256" key="8">
    <source>
        <dbReference type="ARBA" id="ARBA00022448"/>
    </source>
</evidence>
<dbReference type="SUPFAM" id="SSF47831">
    <property type="entry name" value="Enzyme I of the PEP:sugar phosphotransferase system HPr-binding (sub)domain"/>
    <property type="match status" value="1"/>
</dbReference>
<comment type="catalytic activity">
    <reaction evidence="1 17">
        <text>L-histidyl-[protein] + phosphoenolpyruvate = N(pros)-phospho-L-histidyl-[protein] + pyruvate</text>
        <dbReference type="Rhea" id="RHEA:23880"/>
        <dbReference type="Rhea" id="RHEA-COMP:9745"/>
        <dbReference type="Rhea" id="RHEA-COMP:9746"/>
        <dbReference type="ChEBI" id="CHEBI:15361"/>
        <dbReference type="ChEBI" id="CHEBI:29979"/>
        <dbReference type="ChEBI" id="CHEBI:58702"/>
        <dbReference type="ChEBI" id="CHEBI:64837"/>
        <dbReference type="EC" id="2.7.3.9"/>
    </reaction>
</comment>
<dbReference type="Pfam" id="PF05524">
    <property type="entry name" value="PEP-utilisers_N"/>
    <property type="match status" value="1"/>
</dbReference>
<comment type="subcellular location">
    <subcellularLocation>
        <location evidence="4 17">Cytoplasm</location>
    </subcellularLocation>
</comment>